<dbReference type="AlphaFoldDB" id="A0A2I1HMA5"/>
<feature type="compositionally biased region" description="Basic and acidic residues" evidence="1">
    <location>
        <begin position="27"/>
        <end position="56"/>
    </location>
</feature>
<sequence length="90" mass="10295">MKAIYRSTMDEDMGNDALSSHLSTTPRSKEEHEELDDLNNKFSERLDKLEKKKEDTMTEGPTSAEKEDKINDNKKCVVATQGRRDDSDSE</sequence>
<proteinExistence type="predicted"/>
<comment type="caution">
    <text evidence="2">The sequence shown here is derived from an EMBL/GenBank/DDBJ whole genome shotgun (WGS) entry which is preliminary data.</text>
</comment>
<feature type="compositionally biased region" description="Polar residues" evidence="1">
    <location>
        <begin position="17"/>
        <end position="26"/>
    </location>
</feature>
<evidence type="ECO:0000313" key="3">
    <source>
        <dbReference type="Proteomes" id="UP000234323"/>
    </source>
</evidence>
<name>A0A2I1HMA5_9GLOM</name>
<evidence type="ECO:0000256" key="1">
    <source>
        <dbReference type="SAM" id="MobiDB-lite"/>
    </source>
</evidence>
<feature type="compositionally biased region" description="Basic and acidic residues" evidence="1">
    <location>
        <begin position="64"/>
        <end position="75"/>
    </location>
</feature>
<dbReference type="EMBL" id="LLXI01003900">
    <property type="protein sequence ID" value="PKY59996.1"/>
    <property type="molecule type" value="Genomic_DNA"/>
</dbReference>
<dbReference type="Proteomes" id="UP000234323">
    <property type="component" value="Unassembled WGS sequence"/>
</dbReference>
<dbReference type="VEuPathDB" id="FungiDB:RhiirA1_392868"/>
<gene>
    <name evidence="2" type="ORF">RhiirA4_483209</name>
</gene>
<organism evidence="2 3">
    <name type="scientific">Rhizophagus irregularis</name>
    <dbReference type="NCBI Taxonomy" id="588596"/>
    <lineage>
        <taxon>Eukaryota</taxon>
        <taxon>Fungi</taxon>
        <taxon>Fungi incertae sedis</taxon>
        <taxon>Mucoromycota</taxon>
        <taxon>Glomeromycotina</taxon>
        <taxon>Glomeromycetes</taxon>
        <taxon>Glomerales</taxon>
        <taxon>Glomeraceae</taxon>
        <taxon>Rhizophagus</taxon>
    </lineage>
</organism>
<feature type="region of interest" description="Disordered" evidence="1">
    <location>
        <begin position="1"/>
        <end position="90"/>
    </location>
</feature>
<protein>
    <submittedName>
        <fullName evidence="2">Uncharacterized protein</fullName>
    </submittedName>
</protein>
<accession>A0A2I1HMA5</accession>
<reference evidence="2 3" key="1">
    <citation type="submission" date="2015-10" db="EMBL/GenBank/DDBJ databases">
        <title>Genome analyses suggest a sexual origin of heterokaryosis in a supposedly ancient asexual fungus.</title>
        <authorList>
            <person name="Ropars J."/>
            <person name="Sedzielewska K."/>
            <person name="Noel J."/>
            <person name="Charron P."/>
            <person name="Farinelli L."/>
            <person name="Marton T."/>
            <person name="Kruger M."/>
            <person name="Pelin A."/>
            <person name="Brachmann A."/>
            <person name="Corradi N."/>
        </authorList>
    </citation>
    <scope>NUCLEOTIDE SEQUENCE [LARGE SCALE GENOMIC DNA]</scope>
    <source>
        <strain evidence="2 3">A4</strain>
    </source>
</reference>
<evidence type="ECO:0000313" key="2">
    <source>
        <dbReference type="EMBL" id="PKY59996.1"/>
    </source>
</evidence>
<keyword evidence="3" id="KW-1185">Reference proteome</keyword>